<dbReference type="InterPro" id="IPR012347">
    <property type="entry name" value="Ferritin-like"/>
</dbReference>
<dbReference type="Proteomes" id="UP000248783">
    <property type="component" value="Unassembled WGS sequence"/>
</dbReference>
<accession>A0A2W5WYL1</accession>
<feature type="region of interest" description="Disordered" evidence="1">
    <location>
        <begin position="53"/>
        <end position="81"/>
    </location>
</feature>
<evidence type="ECO:0000256" key="1">
    <source>
        <dbReference type="SAM" id="MobiDB-lite"/>
    </source>
</evidence>
<feature type="compositionally biased region" description="Low complexity" evidence="1">
    <location>
        <begin position="321"/>
        <end position="348"/>
    </location>
</feature>
<feature type="domain" description="DUF305" evidence="3">
    <location>
        <begin position="1"/>
        <end position="122"/>
    </location>
</feature>
<feature type="region of interest" description="Disordered" evidence="1">
    <location>
        <begin position="315"/>
        <end position="380"/>
    </location>
</feature>
<name>A0A2W5WYL1_9MICO</name>
<comment type="caution">
    <text evidence="4">The sequence shown here is derived from an EMBL/GenBank/DDBJ whole genome shotgun (WGS) entry which is preliminary data.</text>
</comment>
<sequence length="410" mass="42231">MTKMIGHHRQAVVMTDLVPDRAASDKVRTFAQRISVVQDGEVRYMSDWLSERDLPVPPAQEVAPGDGSGPRQQHQHDHGDMPGMLTDEELAALEAAEGAEFDRLFLEAMIKHHQGALVMCDRRDLADAPAPRRGLAAGARGPAGEAGRARCPPAVRTRRAGNASTPVRRPSRLRWTGSSALDGESAVRPHGHAAVEVDRVVAHGVDEELGGPGRAPAGVADDEDLRVRVQLSVAGGQVAEGDVDGAGGVAGVPLVLLAHVQEGGTLGQRLGGVEVAHVDGGDLGLHRREHAPSVGAGVGRRASGAGLVQARSMVPNDAHDQPGAAAGKAPGQGAVPDPDPATSPTAGASGPGGGVEPGETPPEADQVSAPQGHDEHGPHPAQTWMWIGGIGVVVVLVALIFVGYATGLWD</sequence>
<dbReference type="InterPro" id="IPR045512">
    <property type="entry name" value="DUF6480"/>
</dbReference>
<dbReference type="Pfam" id="PF20088">
    <property type="entry name" value="DUF6480"/>
    <property type="match status" value="1"/>
</dbReference>
<evidence type="ECO:0000313" key="4">
    <source>
        <dbReference type="EMBL" id="PZR53416.1"/>
    </source>
</evidence>
<dbReference type="InterPro" id="IPR005183">
    <property type="entry name" value="DUF305_CopM-like"/>
</dbReference>
<keyword evidence="2" id="KW-0812">Transmembrane</keyword>
<dbReference type="PANTHER" id="PTHR36933:SF1">
    <property type="entry name" value="SLL0788 PROTEIN"/>
    <property type="match status" value="1"/>
</dbReference>
<reference evidence="4 5" key="1">
    <citation type="submission" date="2018-06" db="EMBL/GenBank/DDBJ databases">
        <title>Whole genome sequencing of a novel hydrocarbon degrading bacterial strain, PW21 isolated from oil contaminated produced water sample.</title>
        <authorList>
            <person name="Nagkirti P."/>
            <person name="Shaikh A."/>
            <person name="Gowdaman V."/>
            <person name="Engineer A.E."/>
            <person name="Dagar S."/>
            <person name="Dhakephalkar P.K."/>
        </authorList>
    </citation>
    <scope>NUCLEOTIDE SEQUENCE [LARGE SCALE GENOMIC DNA]</scope>
    <source>
        <strain evidence="4 5">PW21</strain>
    </source>
</reference>
<keyword evidence="2" id="KW-0472">Membrane</keyword>
<dbReference type="PANTHER" id="PTHR36933">
    <property type="entry name" value="SLL0788 PROTEIN"/>
    <property type="match status" value="1"/>
</dbReference>
<feature type="transmembrane region" description="Helical" evidence="2">
    <location>
        <begin position="384"/>
        <end position="409"/>
    </location>
</feature>
<protein>
    <recommendedName>
        <fullName evidence="3">DUF305 domain-containing protein</fullName>
    </recommendedName>
</protein>
<dbReference type="Gene3D" id="1.20.1260.10">
    <property type="match status" value="1"/>
</dbReference>
<evidence type="ECO:0000313" key="5">
    <source>
        <dbReference type="Proteomes" id="UP000248783"/>
    </source>
</evidence>
<dbReference type="EMBL" id="QKWH01000004">
    <property type="protein sequence ID" value="PZR53416.1"/>
    <property type="molecule type" value="Genomic_DNA"/>
</dbReference>
<evidence type="ECO:0000256" key="2">
    <source>
        <dbReference type="SAM" id="Phobius"/>
    </source>
</evidence>
<dbReference type="AlphaFoldDB" id="A0A2W5WYL1"/>
<dbReference type="Pfam" id="PF03713">
    <property type="entry name" value="DUF305"/>
    <property type="match status" value="1"/>
</dbReference>
<gene>
    <name evidence="4" type="ORF">DNL40_07855</name>
</gene>
<organism evidence="4 5">
    <name type="scientific">Xylanimonas oleitrophica</name>
    <dbReference type="NCBI Taxonomy" id="2607479"/>
    <lineage>
        <taxon>Bacteria</taxon>
        <taxon>Bacillati</taxon>
        <taxon>Actinomycetota</taxon>
        <taxon>Actinomycetes</taxon>
        <taxon>Micrococcales</taxon>
        <taxon>Promicromonosporaceae</taxon>
        <taxon>Xylanimonas</taxon>
    </lineage>
</organism>
<evidence type="ECO:0000259" key="3">
    <source>
        <dbReference type="Pfam" id="PF03713"/>
    </source>
</evidence>
<keyword evidence="5" id="KW-1185">Reference proteome</keyword>
<keyword evidence="2" id="KW-1133">Transmembrane helix</keyword>
<proteinExistence type="predicted"/>